<dbReference type="PANTHER" id="PTHR34219">
    <property type="entry name" value="IRON-REGULATED INNER MEMBRANE PROTEIN-RELATED"/>
    <property type="match status" value="1"/>
</dbReference>
<keyword evidence="1" id="KW-1133">Transmembrane helix</keyword>
<proteinExistence type="predicted"/>
<dbReference type="InterPro" id="IPR005625">
    <property type="entry name" value="PepSY-ass_TM"/>
</dbReference>
<organism evidence="2 3">
    <name type="scientific">Echinicola jeungdonensis</name>
    <dbReference type="NCBI Taxonomy" id="709343"/>
    <lineage>
        <taxon>Bacteria</taxon>
        <taxon>Pseudomonadati</taxon>
        <taxon>Bacteroidota</taxon>
        <taxon>Cytophagia</taxon>
        <taxon>Cytophagales</taxon>
        <taxon>Cyclobacteriaceae</taxon>
        <taxon>Echinicola</taxon>
    </lineage>
</organism>
<keyword evidence="1" id="KW-0812">Transmembrane</keyword>
<keyword evidence="1" id="KW-0472">Membrane</keyword>
<gene>
    <name evidence="2" type="ORF">ACFFUR_10535</name>
</gene>
<sequence>MNQKLIWKIHQCMGLFAGVIIAFLGITGAVALFRPEIDQLLNPHLTQVNKPTGPKTSLNEAVHRVLSNHPDKKLFEVGLPKAHQDTWNIRLRPKENNSLNPMIWEVFVHPYTGEILGERNYFKTFSYFLRNLHVRFYEAEFGRQIVGLAGIALLISTITGFLIYGKFMKRQSFGEVRKKKIRTLQADLHKAIGISSLLFNLIIAITGAWLGLQPYLMDIFQMERPNQFTRQEKVFSPKKDKNFPLDYEAVLRTTKSNFPQMIPWFIRPSTNGEGVVQILGDVPGQAYERRSNKLVLDKKNRNTLHHYRVNKQGFGDQLFYVQEALHFGDFGGIPVKLLYCILAIASGFLSLSGFIIYLERTKKARQKSGSIDPLKKIITKWSLGIIAFCVVIGFLSIRYGIRIPSILVSTTFYGVLLFLLLKSFLQRIKKHQNRTPKTYTQL</sequence>
<feature type="transmembrane region" description="Helical" evidence="1">
    <location>
        <begin position="12"/>
        <end position="33"/>
    </location>
</feature>
<evidence type="ECO:0000313" key="2">
    <source>
        <dbReference type="EMBL" id="MFB9212243.1"/>
    </source>
</evidence>
<dbReference type="Proteomes" id="UP001589654">
    <property type="component" value="Unassembled WGS sequence"/>
</dbReference>
<feature type="transmembrane region" description="Helical" evidence="1">
    <location>
        <begin position="336"/>
        <end position="358"/>
    </location>
</feature>
<keyword evidence="3" id="KW-1185">Reference proteome</keyword>
<feature type="transmembrane region" description="Helical" evidence="1">
    <location>
        <begin position="403"/>
        <end position="425"/>
    </location>
</feature>
<dbReference type="EMBL" id="JBHMEW010000059">
    <property type="protein sequence ID" value="MFB9212243.1"/>
    <property type="molecule type" value="Genomic_DNA"/>
</dbReference>
<feature type="transmembrane region" description="Helical" evidence="1">
    <location>
        <begin position="145"/>
        <end position="167"/>
    </location>
</feature>
<reference evidence="2 3" key="1">
    <citation type="submission" date="2024-09" db="EMBL/GenBank/DDBJ databases">
        <authorList>
            <person name="Sun Q."/>
            <person name="Mori K."/>
        </authorList>
    </citation>
    <scope>NUCLEOTIDE SEQUENCE [LARGE SCALE GENOMIC DNA]</scope>
    <source>
        <strain evidence="2 3">CECT 7682</strain>
    </source>
</reference>
<feature type="transmembrane region" description="Helical" evidence="1">
    <location>
        <begin position="378"/>
        <end position="397"/>
    </location>
</feature>
<name>A0ABV5J5Y8_9BACT</name>
<comment type="caution">
    <text evidence="2">The sequence shown here is derived from an EMBL/GenBank/DDBJ whole genome shotgun (WGS) entry which is preliminary data.</text>
</comment>
<feature type="transmembrane region" description="Helical" evidence="1">
    <location>
        <begin position="188"/>
        <end position="212"/>
    </location>
</feature>
<evidence type="ECO:0000256" key="1">
    <source>
        <dbReference type="SAM" id="Phobius"/>
    </source>
</evidence>
<accession>A0ABV5J5Y8</accession>
<evidence type="ECO:0000313" key="3">
    <source>
        <dbReference type="Proteomes" id="UP001589654"/>
    </source>
</evidence>
<dbReference type="Pfam" id="PF03929">
    <property type="entry name" value="PepSY_TM"/>
    <property type="match status" value="1"/>
</dbReference>
<dbReference type="PANTHER" id="PTHR34219:SF3">
    <property type="entry name" value="BLL7967 PROTEIN"/>
    <property type="match status" value="1"/>
</dbReference>
<dbReference type="RefSeq" id="WP_290246499.1">
    <property type="nucleotide sequence ID" value="NZ_JAUFQT010000001.1"/>
</dbReference>
<protein>
    <submittedName>
        <fullName evidence="2">PepSY-associated TM helix domain-containing protein</fullName>
    </submittedName>
</protein>